<organism evidence="1 2">
    <name type="scientific">Paenibacillus lactis 154</name>
    <dbReference type="NCBI Taxonomy" id="743719"/>
    <lineage>
        <taxon>Bacteria</taxon>
        <taxon>Bacillati</taxon>
        <taxon>Bacillota</taxon>
        <taxon>Bacilli</taxon>
        <taxon>Bacillales</taxon>
        <taxon>Paenibacillaceae</taxon>
        <taxon>Paenibacillus</taxon>
    </lineage>
</organism>
<proteinExistence type="predicted"/>
<reference evidence="1 2" key="1">
    <citation type="submission" date="2011-09" db="EMBL/GenBank/DDBJ databases">
        <title>The draft genome of Paenibacillus lactis 154.</title>
        <authorList>
            <consortium name="US DOE Joint Genome Institute (JGI-PGF)"/>
            <person name="Lucas S."/>
            <person name="Han J."/>
            <person name="Lapidus A."/>
            <person name="Cheng J.-F."/>
            <person name="Goodwin L."/>
            <person name="Pitluck S."/>
            <person name="Peters L."/>
            <person name="Land M.L."/>
            <person name="Hauser L."/>
            <person name="Siebers A."/>
            <person name="Thelen M."/>
            <person name="Hugenholtz P."/>
            <person name="Allgaier M."/>
            <person name="Woyke T.J."/>
        </authorList>
    </citation>
    <scope>NUCLEOTIDE SEQUENCE [LARGE SCALE GENOMIC DNA]</scope>
    <source>
        <strain evidence="1 2">154</strain>
    </source>
</reference>
<protein>
    <submittedName>
        <fullName evidence="1">Uncharacterized protein</fullName>
    </submittedName>
</protein>
<sequence>MSMGFSAFAFLPLIALIVQGLFALLGLYALFLLIKLLIRLITAVELYIDDKKNRRL</sequence>
<dbReference type="AlphaFoldDB" id="G4HHN5"/>
<dbReference type="RefSeq" id="WP_007130661.1">
    <property type="nucleotide sequence ID" value="NZ_AGIP01000007.1"/>
</dbReference>
<accession>G4HHN5</accession>
<dbReference type="eggNOG" id="ENOG50307H9">
    <property type="taxonomic scope" value="Bacteria"/>
</dbReference>
<evidence type="ECO:0000313" key="1">
    <source>
        <dbReference type="EMBL" id="EHB63611.1"/>
    </source>
</evidence>
<evidence type="ECO:0000313" key="2">
    <source>
        <dbReference type="Proteomes" id="UP000003891"/>
    </source>
</evidence>
<dbReference type="STRING" id="743719.PaelaDRAFT_3496"/>
<dbReference type="PATRIC" id="fig|743719.3.peg.3543"/>
<gene>
    <name evidence="1" type="ORF">PaelaDRAFT_3496</name>
</gene>
<name>G4HHN5_9BACL</name>
<dbReference type="EMBL" id="AGIP01000007">
    <property type="protein sequence ID" value="EHB63611.1"/>
    <property type="molecule type" value="Genomic_DNA"/>
</dbReference>
<dbReference type="Proteomes" id="UP000003891">
    <property type="component" value="Unassembled WGS sequence"/>
</dbReference>